<accession>A2DDA4</accession>
<evidence type="ECO:0000256" key="1">
    <source>
        <dbReference type="SAM" id="Coils"/>
    </source>
</evidence>
<feature type="compositionally biased region" description="Polar residues" evidence="2">
    <location>
        <begin position="962"/>
        <end position="997"/>
    </location>
</feature>
<reference evidence="3" key="1">
    <citation type="submission" date="2006-10" db="EMBL/GenBank/DDBJ databases">
        <authorList>
            <person name="Amadeo P."/>
            <person name="Zhao Q."/>
            <person name="Wortman J."/>
            <person name="Fraser-Liggett C."/>
            <person name="Carlton J."/>
        </authorList>
    </citation>
    <scope>NUCLEOTIDE SEQUENCE</scope>
    <source>
        <strain evidence="3">G3</strain>
    </source>
</reference>
<feature type="coiled-coil region" evidence="1">
    <location>
        <begin position="818"/>
        <end position="940"/>
    </location>
</feature>
<feature type="coiled-coil region" evidence="1">
    <location>
        <begin position="739"/>
        <end position="794"/>
    </location>
</feature>
<dbReference type="OrthoDB" id="10673325at2759"/>
<feature type="compositionally biased region" description="Basic and acidic residues" evidence="2">
    <location>
        <begin position="575"/>
        <end position="585"/>
    </location>
</feature>
<proteinExistence type="predicted"/>
<protein>
    <submittedName>
        <fullName evidence="3">Uncharacterized protein</fullName>
    </submittedName>
</protein>
<dbReference type="Gene3D" id="1.10.287.950">
    <property type="entry name" value="Methyl-accepting chemotaxis protein"/>
    <property type="match status" value="1"/>
</dbReference>
<evidence type="ECO:0000256" key="2">
    <source>
        <dbReference type="SAM" id="MobiDB-lite"/>
    </source>
</evidence>
<dbReference type="VEuPathDB" id="TrichDB:TVAGG3_0986860"/>
<keyword evidence="1" id="KW-0175">Coiled coil</keyword>
<keyword evidence="4" id="KW-1185">Reference proteome</keyword>
<dbReference type="Proteomes" id="UP000001542">
    <property type="component" value="Unassembled WGS sequence"/>
</dbReference>
<feature type="compositionally biased region" description="Low complexity" evidence="2">
    <location>
        <begin position="559"/>
        <end position="571"/>
    </location>
</feature>
<dbReference type="InParanoid" id="A2DDA4"/>
<organism evidence="3 4">
    <name type="scientific">Trichomonas vaginalis (strain ATCC PRA-98 / G3)</name>
    <dbReference type="NCBI Taxonomy" id="412133"/>
    <lineage>
        <taxon>Eukaryota</taxon>
        <taxon>Metamonada</taxon>
        <taxon>Parabasalia</taxon>
        <taxon>Trichomonadida</taxon>
        <taxon>Trichomonadidae</taxon>
        <taxon>Trichomonas</taxon>
    </lineage>
</organism>
<gene>
    <name evidence="3" type="ORF">TVAG_013480</name>
</gene>
<feature type="region of interest" description="Disordered" evidence="2">
    <location>
        <begin position="416"/>
        <end position="490"/>
    </location>
</feature>
<dbReference type="AlphaFoldDB" id="A2DDA4"/>
<feature type="compositionally biased region" description="Low complexity" evidence="2">
    <location>
        <begin position="160"/>
        <end position="189"/>
    </location>
</feature>
<dbReference type="EMBL" id="DS113189">
    <property type="protein sequence ID" value="EAY21583.1"/>
    <property type="molecule type" value="Genomic_DNA"/>
</dbReference>
<sequence>MSDISPTLDEILAKNKDALTLSVQMDTSKMENLLMDMYKEIFNLRNEVNFLRTEIGRKANKSDLDSYKYETDKKLVQLGELSNQNTKHIDEIAGSVNMSLSQPKVTAEDILKQLKETAHPPPPPQVTYINQVVAQPQQTQQPAQQRYIPTSTFESVRVEPTPLVNPPVNEVPQPQQAPVQQQPQQTAPQESTQIVEQREFTPNNQNEEPMRPNQAPRLPYQLPDRPSLRVSTPEDYQRMTPEEASDFLVKASETLTPAETGRLAVELSEHVKDPNVENIFVNLAQRLTPRTNKRIVEEVCTYVDTQLSSRILSALSGQMGEQQLTELITDISKRIAEEETSRIVKNLSDKFDQEDTVSMVIRLCSKMNPQQMSAVVAMLALNMTPEESARIAETIATKVQPEKQVEFAVELKNRENEKQKDLSEGKVTERQIESVVSARQAAERISRQSTPNSGTRASTASSAARPQTSESTSNQQENVTEPKVTFGSLNFEQTPNKDLAQRIDYLEHVVQDLNGIVLDMHTELNRKPSNERKEHLVELFDDLARVSAKNSRQESRLTQPAPSEEQPPQEENQPDEIKEILKPETPKPLPRPEITIPSGSNINTDELLEQFLDVAHNEIENAKHSMTEETNKNLKSTESILRQLITKVSTAQEVTSKKLNTQLSETATSLSNELQKGSAESKALYDKLNVVIAQFNERLEGIDKRLTDVSAAAKMPPPIQKLKVSQDGLVDMQPVIDQINAQNALLADLNSRLVQMEKKEVVHPQAFDQLTEKVQQEEEKIEAVTQVADSAEKMASNTNTQLTDYITYQSSEEGQRPFAEINERFTSLEAEIKRLQDLNTKMNKDLTGSRAAINTLRSHSEETTAAMEEIKKLADNIREENSNVEKHMKKVVEYTQNEIGAINEKIKDITRSIERTDDRVDDLTTKIADINQNMQELSHQTPITAQPSDFLITQQKAVTTVDEPTSPITKERNPIQSTKSFASLDSKSSAENSSVFPTKSEKALESTLTAQNLAELQSYNEQMQQTQLQLQQQAALLQKTQQQLQAVQREKIGGVVAKETVISSVDQKKFNEIQKALNQLQSNINIMRKDCDKIEKKCQTLQEEKADKAEFKNMFEQFRIAMAELNNRVKSTKKAVSGKVGREEFDEQLKSALAKTEQDIQTNIMQSTEIGKTSADVRCLMCGQIKKVEPGQTAEQLQKLNVKPSGDRCLVYGDDGEQYFGRNSNGKAMVTKHQVLAPIAKPK</sequence>
<dbReference type="KEGG" id="tva:5467133"/>
<feature type="region of interest" description="Disordered" evidence="2">
    <location>
        <begin position="962"/>
        <end position="998"/>
    </location>
</feature>
<feature type="compositionally biased region" description="Polar residues" evidence="2">
    <location>
        <begin position="466"/>
        <end position="479"/>
    </location>
</feature>
<reference evidence="3" key="2">
    <citation type="journal article" date="2007" name="Science">
        <title>Draft genome sequence of the sexually transmitted pathogen Trichomonas vaginalis.</title>
        <authorList>
            <person name="Carlton J.M."/>
            <person name="Hirt R.P."/>
            <person name="Silva J.C."/>
            <person name="Delcher A.L."/>
            <person name="Schatz M."/>
            <person name="Zhao Q."/>
            <person name="Wortman J.R."/>
            <person name="Bidwell S.L."/>
            <person name="Alsmark U.C.M."/>
            <person name="Besteiro S."/>
            <person name="Sicheritz-Ponten T."/>
            <person name="Noel C.J."/>
            <person name="Dacks J.B."/>
            <person name="Foster P.G."/>
            <person name="Simillion C."/>
            <person name="Van de Peer Y."/>
            <person name="Miranda-Saavedra D."/>
            <person name="Barton G.J."/>
            <person name="Westrop G.D."/>
            <person name="Mueller S."/>
            <person name="Dessi D."/>
            <person name="Fiori P.L."/>
            <person name="Ren Q."/>
            <person name="Paulsen I."/>
            <person name="Zhang H."/>
            <person name="Bastida-Corcuera F.D."/>
            <person name="Simoes-Barbosa A."/>
            <person name="Brown M.T."/>
            <person name="Hayes R.D."/>
            <person name="Mukherjee M."/>
            <person name="Okumura C.Y."/>
            <person name="Schneider R."/>
            <person name="Smith A.J."/>
            <person name="Vanacova S."/>
            <person name="Villalvazo M."/>
            <person name="Haas B.J."/>
            <person name="Pertea M."/>
            <person name="Feldblyum T.V."/>
            <person name="Utterback T.R."/>
            <person name="Shu C.L."/>
            <person name="Osoegawa K."/>
            <person name="de Jong P.J."/>
            <person name="Hrdy I."/>
            <person name="Horvathova L."/>
            <person name="Zubacova Z."/>
            <person name="Dolezal P."/>
            <person name="Malik S.B."/>
            <person name="Logsdon J.M. Jr."/>
            <person name="Henze K."/>
            <person name="Gupta A."/>
            <person name="Wang C.C."/>
            <person name="Dunne R.L."/>
            <person name="Upcroft J.A."/>
            <person name="Upcroft P."/>
            <person name="White O."/>
            <person name="Salzberg S.L."/>
            <person name="Tang P."/>
            <person name="Chiu C.-H."/>
            <person name="Lee Y.-S."/>
            <person name="Embley T.M."/>
            <person name="Coombs G.H."/>
            <person name="Mottram J.C."/>
            <person name="Tachezy J."/>
            <person name="Fraser-Liggett C.M."/>
            <person name="Johnson P.J."/>
        </authorList>
    </citation>
    <scope>NUCLEOTIDE SEQUENCE [LARGE SCALE GENOMIC DNA]</scope>
    <source>
        <strain evidence="3">G3</strain>
    </source>
</reference>
<feature type="region of interest" description="Disordered" evidence="2">
    <location>
        <begin position="160"/>
        <end position="241"/>
    </location>
</feature>
<dbReference type="VEuPathDB" id="TrichDB:TVAG_013480"/>
<feature type="compositionally biased region" description="Polar residues" evidence="2">
    <location>
        <begin position="190"/>
        <end position="207"/>
    </location>
</feature>
<feature type="compositionally biased region" description="Low complexity" evidence="2">
    <location>
        <begin position="453"/>
        <end position="465"/>
    </location>
</feature>
<evidence type="ECO:0000313" key="3">
    <source>
        <dbReference type="EMBL" id="EAY21583.1"/>
    </source>
</evidence>
<dbReference type="RefSeq" id="XP_001582569.1">
    <property type="nucleotide sequence ID" value="XM_001582519.1"/>
</dbReference>
<evidence type="ECO:0000313" key="4">
    <source>
        <dbReference type="Proteomes" id="UP000001542"/>
    </source>
</evidence>
<feature type="coiled-coil region" evidence="1">
    <location>
        <begin position="1013"/>
        <end position="1128"/>
    </location>
</feature>
<feature type="region of interest" description="Disordered" evidence="2">
    <location>
        <begin position="548"/>
        <end position="601"/>
    </location>
</feature>
<feature type="compositionally biased region" description="Basic and acidic residues" evidence="2">
    <location>
        <begin position="416"/>
        <end position="432"/>
    </location>
</feature>
<name>A2DDA4_TRIV3</name>